<comment type="similarity">
    <text evidence="1">Belongs to the bacterial solute-binding protein ModA family.</text>
</comment>
<dbReference type="PROSITE" id="PS51257">
    <property type="entry name" value="PROKAR_LIPOPROTEIN"/>
    <property type="match status" value="1"/>
</dbReference>
<feature type="chain" id="PRO_5046364474" evidence="4">
    <location>
        <begin position="27"/>
        <end position="270"/>
    </location>
</feature>
<evidence type="ECO:0000256" key="3">
    <source>
        <dbReference type="ARBA" id="ARBA00022729"/>
    </source>
</evidence>
<gene>
    <name evidence="5" type="primary">modA</name>
    <name evidence="5" type="ORF">HF576_03400</name>
</gene>
<accession>A0ABX1KA71</accession>
<dbReference type="Pfam" id="PF13531">
    <property type="entry name" value="SBP_bac_11"/>
    <property type="match status" value="1"/>
</dbReference>
<keyword evidence="6" id="KW-1185">Reference proteome</keyword>
<dbReference type="PANTHER" id="PTHR30632:SF0">
    <property type="entry name" value="SULFATE-BINDING PROTEIN"/>
    <property type="match status" value="1"/>
</dbReference>
<keyword evidence="2" id="KW-0479">Metal-binding</keyword>
<sequence length="270" mass="27010">MPHARIVLTSAALAAAVGLTLGGCAAAGRPGGTSASDQSASDDGGELAGDLRIFAAASLAAAFDELAARFEQRHPAVDVLPIAYDGSATLATQLIEGAPADVFAAADERTMQQVVDAGLAAAPVLFAGNTLVIAVPRDNPGGVKTIEDLGWSDTTVVLCAPQVPCGAATETLLADNGVSVTPVSLEQNVTAVLTKIAAGEADAGLVYATDARASDEVRAVPAAGAERVVNRYPIAAMREAANAAAAEAFVAYVRSDEAQALLASLGFASP</sequence>
<dbReference type="RefSeq" id="WP_168911351.1">
    <property type="nucleotide sequence ID" value="NZ_JABACI010000001.1"/>
</dbReference>
<evidence type="ECO:0000256" key="2">
    <source>
        <dbReference type="ARBA" id="ARBA00022723"/>
    </source>
</evidence>
<dbReference type="SUPFAM" id="SSF53850">
    <property type="entry name" value="Periplasmic binding protein-like II"/>
    <property type="match status" value="1"/>
</dbReference>
<dbReference type="PIRSF" id="PIRSF004846">
    <property type="entry name" value="ModA"/>
    <property type="match status" value="1"/>
</dbReference>
<dbReference type="Gene3D" id="3.40.190.10">
    <property type="entry name" value="Periplasmic binding protein-like II"/>
    <property type="match status" value="2"/>
</dbReference>
<evidence type="ECO:0000313" key="5">
    <source>
        <dbReference type="EMBL" id="NLP82883.1"/>
    </source>
</evidence>
<dbReference type="InterPro" id="IPR050682">
    <property type="entry name" value="ModA/WtpA"/>
</dbReference>
<dbReference type="PANTHER" id="PTHR30632">
    <property type="entry name" value="MOLYBDATE-BINDING PERIPLASMIC PROTEIN"/>
    <property type="match status" value="1"/>
</dbReference>
<reference evidence="5 6" key="1">
    <citation type="submission" date="2020-04" db="EMBL/GenBank/DDBJ databases">
        <title>CFH 90308 Microbacterium sp.</title>
        <authorList>
            <person name="Nie G."/>
            <person name="Ming H."/>
            <person name="Xia T."/>
        </authorList>
    </citation>
    <scope>NUCLEOTIDE SEQUENCE [LARGE SCALE GENOMIC DNA]</scope>
    <source>
        <strain evidence="5 6">CFH 90308</strain>
    </source>
</reference>
<organism evidence="5 6">
    <name type="scientific">Microbacterium salsuginis</name>
    <dbReference type="NCBI Taxonomy" id="2722803"/>
    <lineage>
        <taxon>Bacteria</taxon>
        <taxon>Bacillati</taxon>
        <taxon>Actinomycetota</taxon>
        <taxon>Actinomycetes</taxon>
        <taxon>Micrococcales</taxon>
        <taxon>Microbacteriaceae</taxon>
        <taxon>Microbacterium</taxon>
    </lineage>
</organism>
<keyword evidence="3 4" id="KW-0732">Signal</keyword>
<evidence type="ECO:0000256" key="1">
    <source>
        <dbReference type="ARBA" id="ARBA00009175"/>
    </source>
</evidence>
<dbReference type="InterPro" id="IPR005950">
    <property type="entry name" value="ModA"/>
</dbReference>
<proteinExistence type="inferred from homology"/>
<dbReference type="EMBL" id="JABACI010000001">
    <property type="protein sequence ID" value="NLP82883.1"/>
    <property type="molecule type" value="Genomic_DNA"/>
</dbReference>
<evidence type="ECO:0000313" key="6">
    <source>
        <dbReference type="Proteomes" id="UP001429745"/>
    </source>
</evidence>
<protein>
    <submittedName>
        <fullName evidence="5">Molybdate ABC transporter substrate-binding protein</fullName>
    </submittedName>
</protein>
<name>A0ABX1KA71_9MICO</name>
<feature type="signal peptide" evidence="4">
    <location>
        <begin position="1"/>
        <end position="26"/>
    </location>
</feature>
<evidence type="ECO:0000256" key="4">
    <source>
        <dbReference type="SAM" id="SignalP"/>
    </source>
</evidence>
<dbReference type="Proteomes" id="UP001429745">
    <property type="component" value="Unassembled WGS sequence"/>
</dbReference>
<comment type="caution">
    <text evidence="5">The sequence shown here is derived from an EMBL/GenBank/DDBJ whole genome shotgun (WGS) entry which is preliminary data.</text>
</comment>
<dbReference type="NCBIfam" id="TIGR01256">
    <property type="entry name" value="modA"/>
    <property type="match status" value="1"/>
</dbReference>